<accession>A0A0W0ZUZ7</accession>
<comment type="caution">
    <text evidence="1">The sequence shown here is derived from an EMBL/GenBank/DDBJ whole genome shotgun (WGS) entry which is preliminary data.</text>
</comment>
<name>A0A0W0ZUZ7_9GAMM</name>
<dbReference type="Proteomes" id="UP000054693">
    <property type="component" value="Unassembled WGS sequence"/>
</dbReference>
<dbReference type="RefSeq" id="WP_058519956.1">
    <property type="nucleotide sequence ID" value="NZ_CAAAIP010000001.1"/>
</dbReference>
<evidence type="ECO:0000313" key="2">
    <source>
        <dbReference type="Proteomes" id="UP000054693"/>
    </source>
</evidence>
<keyword evidence="2" id="KW-1185">Reference proteome</keyword>
<dbReference type="EMBL" id="LNZA01000001">
    <property type="protein sequence ID" value="KTD72862.1"/>
    <property type="molecule type" value="Genomic_DNA"/>
</dbReference>
<protein>
    <submittedName>
        <fullName evidence="1">Uncharacterized protein</fullName>
    </submittedName>
</protein>
<dbReference type="OrthoDB" id="5638825at2"/>
<organism evidence="1 2">
    <name type="scientific">Legionella tucsonensis</name>
    <dbReference type="NCBI Taxonomy" id="40335"/>
    <lineage>
        <taxon>Bacteria</taxon>
        <taxon>Pseudomonadati</taxon>
        <taxon>Pseudomonadota</taxon>
        <taxon>Gammaproteobacteria</taxon>
        <taxon>Legionellales</taxon>
        <taxon>Legionellaceae</taxon>
        <taxon>Legionella</taxon>
    </lineage>
</organism>
<sequence length="268" mass="30869">MWERFFQPFPKEISAFRFNFSNMMPRNRVSVLFNRRQVIKDLSNRWPELQPQKVIINKPEMLPLESLKGSNAEYQIGFARKPGLPMPHFPISHSAICFYEPQQKKFIVLGRQSPFALNVRNWNLTTRIDDEANYLTCGYNFDAIMTHAKFSGQEISQMIKEANQNINSAQLCDMKHSNCYSNSVYMMASALERMAERKAPPSEKELQSMMKTISIAAQDHLSVGVLNNEIVIDKVISAFEKAKKLCDTDQSFIDECIASLHYIKPSIE</sequence>
<evidence type="ECO:0000313" key="1">
    <source>
        <dbReference type="EMBL" id="KTD72862.1"/>
    </source>
</evidence>
<gene>
    <name evidence="1" type="ORF">Ltuc_0709</name>
</gene>
<reference evidence="1 2" key="1">
    <citation type="submission" date="2015-11" db="EMBL/GenBank/DDBJ databases">
        <title>Genomic analysis of 38 Legionella species identifies large and diverse effector repertoires.</title>
        <authorList>
            <person name="Burstein D."/>
            <person name="Amaro F."/>
            <person name="Zusman T."/>
            <person name="Lifshitz Z."/>
            <person name="Cohen O."/>
            <person name="Gilbert J.A."/>
            <person name="Pupko T."/>
            <person name="Shuman H.A."/>
            <person name="Segal G."/>
        </authorList>
    </citation>
    <scope>NUCLEOTIDE SEQUENCE [LARGE SCALE GENOMIC DNA]</scope>
    <source>
        <strain evidence="1 2">ATCC 49180</strain>
    </source>
</reference>
<proteinExistence type="predicted"/>
<dbReference type="AlphaFoldDB" id="A0A0W0ZUZ7"/>
<dbReference type="PATRIC" id="fig|40335.7.peg.745"/>